<dbReference type="GO" id="GO:0016705">
    <property type="term" value="F:oxidoreductase activity, acting on paired donors, with incorporation or reduction of molecular oxygen"/>
    <property type="evidence" value="ECO:0007669"/>
    <property type="project" value="InterPro"/>
</dbReference>
<dbReference type="FunFam" id="2.30.29.150:FF:000001">
    <property type="entry name" value="Fact complex subunit ssrp1"/>
    <property type="match status" value="2"/>
</dbReference>
<keyword evidence="12" id="KW-1185">Reference proteome</keyword>
<dbReference type="GO" id="GO:0006281">
    <property type="term" value="P:DNA repair"/>
    <property type="evidence" value="ECO:0007669"/>
    <property type="project" value="UniProtKB-KW"/>
</dbReference>
<evidence type="ECO:0000256" key="5">
    <source>
        <dbReference type="ARBA" id="ARBA00023015"/>
    </source>
</evidence>
<dbReference type="InterPro" id="IPR036396">
    <property type="entry name" value="Cyt_P450_sf"/>
</dbReference>
<keyword evidence="6 9" id="KW-0804">Transcription</keyword>
<dbReference type="PRINTS" id="PR00887">
    <property type="entry name" value="SSRCOGNITION"/>
</dbReference>
<keyword evidence="3 9" id="KW-0235">DNA replication</keyword>
<dbReference type="InterPro" id="IPR024954">
    <property type="entry name" value="SSRP1_DD"/>
</dbReference>
<dbReference type="SUPFAM" id="SSF48264">
    <property type="entry name" value="Cytochrome P450"/>
    <property type="match status" value="1"/>
</dbReference>
<feature type="domain" description="Histone chaperone RTT106/FACT complex subunit SPT16-like middle" evidence="10">
    <location>
        <begin position="305"/>
        <end position="398"/>
    </location>
</feature>
<dbReference type="GO" id="GO:0035101">
    <property type="term" value="C:FACT complex"/>
    <property type="evidence" value="ECO:0007669"/>
    <property type="project" value="TreeGrafter"/>
</dbReference>
<comment type="caution">
    <text evidence="11">The sequence shown here is derived from an EMBL/GenBank/DDBJ whole genome shotgun (WGS) entry which is preliminary data.</text>
</comment>
<dbReference type="GO" id="GO:0020037">
    <property type="term" value="F:heme binding"/>
    <property type="evidence" value="ECO:0007669"/>
    <property type="project" value="InterPro"/>
</dbReference>
<keyword evidence="4 9" id="KW-0227">DNA damage</keyword>
<evidence type="ECO:0000256" key="2">
    <source>
        <dbReference type="ARBA" id="ARBA00022454"/>
    </source>
</evidence>
<dbReference type="GO" id="GO:0004497">
    <property type="term" value="F:monooxygenase activity"/>
    <property type="evidence" value="ECO:0007669"/>
    <property type="project" value="InterPro"/>
</dbReference>
<dbReference type="SUPFAM" id="SSF50729">
    <property type="entry name" value="PH domain-like"/>
    <property type="match status" value="2"/>
</dbReference>
<comment type="function">
    <text evidence="9">Component of the FACT complex, a general chromatin factor that acts to reorganize nucleosomes. The FACT complex is involved in multiple processes that require DNA as a template such as mRNA elongation, DNA replication and DNA repair. During transcription elongation the FACT complex acts as a histone chaperone that both destabilizes and restores nucleosomal structure. It facilitates the passage of RNA polymerase II and transcription by promoting the dissociation of one histone H2A-H2B dimer from the nucleosome, then subsequently promotes the reestablishment of the nucleosome following the passage of RNA polymerase II.</text>
</comment>
<dbReference type="CDD" id="cd13231">
    <property type="entry name" value="PH2_SSRP1-like"/>
    <property type="match status" value="1"/>
</dbReference>
<dbReference type="PANTHER" id="PTHR45849">
    <property type="entry name" value="FACT COMPLEX SUBUNIT SSRP1"/>
    <property type="match status" value="1"/>
</dbReference>
<reference evidence="11 12" key="1">
    <citation type="journal article" date="2022" name="Hortic Res">
        <title>The genome of Dioscorea zingiberensis sheds light on the biosynthesis, origin and evolution of the medicinally important diosgenin saponins.</title>
        <authorList>
            <person name="Li Y."/>
            <person name="Tan C."/>
            <person name="Li Z."/>
            <person name="Guo J."/>
            <person name="Li S."/>
            <person name="Chen X."/>
            <person name="Wang C."/>
            <person name="Dai X."/>
            <person name="Yang H."/>
            <person name="Song W."/>
            <person name="Hou L."/>
            <person name="Xu J."/>
            <person name="Tong Z."/>
            <person name="Xu A."/>
            <person name="Yuan X."/>
            <person name="Wang W."/>
            <person name="Yang Q."/>
            <person name="Chen L."/>
            <person name="Sun Z."/>
            <person name="Wang K."/>
            <person name="Pan B."/>
            <person name="Chen J."/>
            <person name="Bao Y."/>
            <person name="Liu F."/>
            <person name="Qi X."/>
            <person name="Gang D.R."/>
            <person name="Wen J."/>
            <person name="Li J."/>
        </authorList>
    </citation>
    <scope>NUCLEOTIDE SEQUENCE [LARGE SCALE GENOMIC DNA]</scope>
    <source>
        <strain evidence="11">Dzin_1.0</strain>
    </source>
</reference>
<gene>
    <name evidence="11" type="ORF">J5N97_001063</name>
</gene>
<evidence type="ECO:0000256" key="4">
    <source>
        <dbReference type="ARBA" id="ARBA00022763"/>
    </source>
</evidence>
<evidence type="ECO:0000256" key="6">
    <source>
        <dbReference type="ARBA" id="ARBA00023163"/>
    </source>
</evidence>
<keyword evidence="5 9" id="KW-0805">Transcription regulation</keyword>
<sequence length="773" mass="88995">MTWIRIPLKDRLYVTTTDGFFYKFVRSSKLNEDSVATEHGNGCKGKENLKRSNSELSFKDVGRVLKMRWDRMIGKMLRFSVDSKNAFEVCLTDVAQTQLHGKTDVHLDFHASDTTGANENDSLLDLSFHIPDSNTQFHVDDDRTPAQVFHDKISSMIEVDSSKGPVVTFEQVRLLTPRGRYAIELCISFLHLQGFANAFKIQYSNIRRVFVLPKYNQPHTCVAISLDPPLQRGQTLYPYIVLQFETESVVDKKLTISEELWADKYKDRLEASYKGLIYEVFTLVLRGLSGAKVSRAKGFHSNHDGYAMKATLKAEEGLLYPLEKGFFFLGKAPTFILYKEIEYVVFQRDDGGSAMLHYFDLLVKHGYDQQHQFGNIRRTEYHKIHNFMRMKSLKSMAMVVAVRNDSLLDLSFHIPDSNTQFHVDDDRTPAQVFHDKISSMIEVDSSKGPVVTFEQVRLLTPRGRYAIELCISFLHLQGFANAFKIQYSNIRRVFVLPKYNQPHTCVAISLDPPLQKGQTLYPYIVLQFETESVVDKKLTISEELWADKYKDRLEASYKGLIYEVFTLVLRGLSGAKVSRAKGFHSNHDGYAMKATLKAEEGLLYPLEKGFFFLGKAPTFILYKEIEYVVFQRDDGGSAMLHYFDLLMKHGYHQQHQFRNIRRTEYHKIHNFMRKDMNNTDDDQKPPRGVIGVLLNEKSDQLKDDLISDNMIDLMIPGEHSVPILVTLAIKYLSDCPLALHQLENENIQLKEKKSKQGESSTLNWNDYLSLQFT</sequence>
<dbReference type="InterPro" id="IPR050454">
    <property type="entry name" value="RTT106/SSRP1_HistChap/FACT"/>
</dbReference>
<dbReference type="InterPro" id="IPR038167">
    <property type="entry name" value="SSRP1_sf"/>
</dbReference>
<evidence type="ECO:0000256" key="7">
    <source>
        <dbReference type="ARBA" id="ARBA00023204"/>
    </source>
</evidence>
<dbReference type="Pfam" id="PF03531">
    <property type="entry name" value="SSrecog"/>
    <property type="match status" value="1"/>
</dbReference>
<accession>A0A9D5BUR9</accession>
<evidence type="ECO:0000256" key="9">
    <source>
        <dbReference type="RuleBase" id="RU364013"/>
    </source>
</evidence>
<keyword evidence="7 9" id="KW-0234">DNA repair</keyword>
<evidence type="ECO:0000256" key="1">
    <source>
        <dbReference type="ARBA" id="ARBA00010060"/>
    </source>
</evidence>
<keyword evidence="8 9" id="KW-0539">Nucleus</keyword>
<evidence type="ECO:0000313" key="11">
    <source>
        <dbReference type="EMBL" id="KAJ0960985.1"/>
    </source>
</evidence>
<dbReference type="InterPro" id="IPR011993">
    <property type="entry name" value="PH-like_dom_sf"/>
</dbReference>
<evidence type="ECO:0000259" key="10">
    <source>
        <dbReference type="SMART" id="SM01287"/>
    </source>
</evidence>
<dbReference type="InterPro" id="IPR048993">
    <property type="entry name" value="SSRP1-like_PH1"/>
</dbReference>
<dbReference type="OrthoDB" id="498543at2759"/>
<protein>
    <recommendedName>
        <fullName evidence="9">FACT complex subunit SSRP1</fullName>
    </recommendedName>
</protein>
<dbReference type="Proteomes" id="UP001085076">
    <property type="component" value="Unassembled WGS sequence"/>
</dbReference>
<dbReference type="GO" id="GO:0031491">
    <property type="term" value="F:nucleosome binding"/>
    <property type="evidence" value="ECO:0007669"/>
    <property type="project" value="TreeGrafter"/>
</dbReference>
<organism evidence="11 12">
    <name type="scientific">Dioscorea zingiberensis</name>
    <dbReference type="NCBI Taxonomy" id="325984"/>
    <lineage>
        <taxon>Eukaryota</taxon>
        <taxon>Viridiplantae</taxon>
        <taxon>Streptophyta</taxon>
        <taxon>Embryophyta</taxon>
        <taxon>Tracheophyta</taxon>
        <taxon>Spermatophyta</taxon>
        <taxon>Magnoliopsida</taxon>
        <taxon>Liliopsida</taxon>
        <taxon>Dioscoreales</taxon>
        <taxon>Dioscoreaceae</taxon>
        <taxon>Dioscorea</taxon>
    </lineage>
</organism>
<dbReference type="EMBL" id="JAGGNH010000048">
    <property type="protein sequence ID" value="KAJ0960985.1"/>
    <property type="molecule type" value="Genomic_DNA"/>
</dbReference>
<evidence type="ECO:0000256" key="8">
    <source>
        <dbReference type="ARBA" id="ARBA00023242"/>
    </source>
</evidence>
<name>A0A9D5BUR9_9LILI</name>
<comment type="similarity">
    <text evidence="1 9">Belongs to the SSRP1 family.</text>
</comment>
<dbReference type="AlphaFoldDB" id="A0A9D5BUR9"/>
<dbReference type="CDD" id="cd13230">
    <property type="entry name" value="PH1_SSRP1-like"/>
    <property type="match status" value="2"/>
</dbReference>
<dbReference type="SMART" id="SM01287">
    <property type="entry name" value="Rtt106"/>
    <property type="match status" value="2"/>
</dbReference>
<comment type="subcellular location">
    <subcellularLocation>
        <location evidence="9">Nucleus</location>
    </subcellularLocation>
    <subcellularLocation>
        <location evidence="9">Chromosome</location>
    </subcellularLocation>
</comment>
<evidence type="ECO:0000313" key="12">
    <source>
        <dbReference type="Proteomes" id="UP001085076"/>
    </source>
</evidence>
<dbReference type="GO" id="GO:0005506">
    <property type="term" value="F:iron ion binding"/>
    <property type="evidence" value="ECO:0007669"/>
    <property type="project" value="InterPro"/>
</dbReference>
<evidence type="ECO:0000256" key="3">
    <source>
        <dbReference type="ARBA" id="ARBA00022705"/>
    </source>
</evidence>
<dbReference type="GO" id="GO:0042393">
    <property type="term" value="F:histone binding"/>
    <property type="evidence" value="ECO:0007669"/>
    <property type="project" value="TreeGrafter"/>
</dbReference>
<proteinExistence type="inferred from homology"/>
<dbReference type="Pfam" id="PF08512">
    <property type="entry name" value="Rttp106-like_middle"/>
    <property type="match status" value="2"/>
</dbReference>
<dbReference type="FunFam" id="2.30.29.220:FF:000002">
    <property type="entry name" value="FACT complex subunit SSRP1"/>
    <property type="match status" value="1"/>
</dbReference>
<dbReference type="PANTHER" id="PTHR45849:SF1">
    <property type="entry name" value="FACT COMPLEX SUBUNIT SSRP1"/>
    <property type="match status" value="1"/>
</dbReference>
<dbReference type="Gene3D" id="2.30.29.30">
    <property type="entry name" value="Pleckstrin-homology domain (PH domain)/Phosphotyrosine-binding domain (PTB)"/>
    <property type="match status" value="2"/>
</dbReference>
<feature type="domain" description="Histone chaperone RTT106/FACT complex subunit SPT16-like middle" evidence="10">
    <location>
        <begin position="589"/>
        <end position="681"/>
    </location>
</feature>
<dbReference type="Gene3D" id="2.30.29.150">
    <property type="match status" value="2"/>
</dbReference>
<dbReference type="InterPro" id="IPR013719">
    <property type="entry name" value="RTT106/SPT16-like_middle_dom"/>
</dbReference>
<dbReference type="GO" id="GO:0003677">
    <property type="term" value="F:DNA binding"/>
    <property type="evidence" value="ECO:0007669"/>
    <property type="project" value="InterPro"/>
</dbReference>
<dbReference type="InterPro" id="IPR000969">
    <property type="entry name" value="SSRP1/POB3"/>
</dbReference>
<dbReference type="Pfam" id="PF21103">
    <property type="entry name" value="PH1_SSRP1-like"/>
    <property type="match status" value="2"/>
</dbReference>
<keyword evidence="2 9" id="KW-0158">Chromosome</keyword>
<dbReference type="GO" id="GO:0006260">
    <property type="term" value="P:DNA replication"/>
    <property type="evidence" value="ECO:0007669"/>
    <property type="project" value="UniProtKB-KW"/>
</dbReference>
<dbReference type="Gene3D" id="2.30.29.220">
    <property type="entry name" value="Structure-specific recognition protein (SSRP1)"/>
    <property type="match status" value="1"/>
</dbReference>